<dbReference type="InterPro" id="IPR002734">
    <property type="entry name" value="RibDG_C"/>
</dbReference>
<dbReference type="PANTHER" id="PTHR38011">
    <property type="entry name" value="DIHYDROFOLATE REDUCTASE FAMILY PROTEIN (AFU_ORTHOLOGUE AFUA_8G06820)"/>
    <property type="match status" value="1"/>
</dbReference>
<dbReference type="InterPro" id="IPR024072">
    <property type="entry name" value="DHFR-like_dom_sf"/>
</dbReference>
<dbReference type="InterPro" id="IPR050765">
    <property type="entry name" value="Riboflavin_Biosynth_HTPR"/>
</dbReference>
<evidence type="ECO:0000256" key="4">
    <source>
        <dbReference type="SAM" id="MobiDB-lite"/>
    </source>
</evidence>
<dbReference type="EMBL" id="BAAAPE010000011">
    <property type="protein sequence ID" value="GAA2082937.1"/>
    <property type="molecule type" value="Genomic_DNA"/>
</dbReference>
<feature type="domain" description="Bacterial bifunctional deaminase-reductase C-terminal" evidence="5">
    <location>
        <begin position="122"/>
        <end position="316"/>
    </location>
</feature>
<gene>
    <name evidence="6" type="ORF">GCM10009801_43060</name>
</gene>
<feature type="region of interest" description="Disordered" evidence="4">
    <location>
        <begin position="1"/>
        <end position="20"/>
    </location>
</feature>
<evidence type="ECO:0000313" key="6">
    <source>
        <dbReference type="EMBL" id="GAA2082937.1"/>
    </source>
</evidence>
<comment type="caution">
    <text evidence="6">The sequence shown here is derived from an EMBL/GenBank/DDBJ whole genome shotgun (WGS) entry which is preliminary data.</text>
</comment>
<accession>A0ABN2W3N3</accession>
<dbReference type="Pfam" id="PF01872">
    <property type="entry name" value="RibD_C"/>
    <property type="match status" value="1"/>
</dbReference>
<evidence type="ECO:0000313" key="7">
    <source>
        <dbReference type="Proteomes" id="UP001500016"/>
    </source>
</evidence>
<sequence>MYVEKRTPSKRGGGTISATSCSAGTCGSRALRAAGAAPEEPEAESDMCAALVDTIVMLVGRRLPARRPWGVRRATLRRMRRLFPSRAAPSPAPQWSLEEIAEEYAYPLPEELEGPGGRDGAWLRGNMVASLDGATHHGGRSRPLSSEADMWIFGVLRGLADVVVVGAETVRQEGYGPARVREAFADRRAAAGQSPAPVIAVVTASLELDWSGPLFTEAVVPTLVVTGEGAPAERVAEARAAGAEVVFAGPGAGAEAARVPGALAARGLRRQLTEGGPRLLGQFAAAGVLDELCLSVAPLITVGDAPRITDGAGLAAPEDYSLEGVLEEAGFLFTRYRRIRQ</sequence>
<keyword evidence="3" id="KW-0560">Oxidoreductase</keyword>
<organism evidence="6 7">
    <name type="scientific">Streptomyces albiaxialis</name>
    <dbReference type="NCBI Taxonomy" id="329523"/>
    <lineage>
        <taxon>Bacteria</taxon>
        <taxon>Bacillati</taxon>
        <taxon>Actinomycetota</taxon>
        <taxon>Actinomycetes</taxon>
        <taxon>Kitasatosporales</taxon>
        <taxon>Streptomycetaceae</taxon>
        <taxon>Streptomyces</taxon>
    </lineage>
</organism>
<evidence type="ECO:0000256" key="3">
    <source>
        <dbReference type="ARBA" id="ARBA00023002"/>
    </source>
</evidence>
<keyword evidence="7" id="KW-1185">Reference proteome</keyword>
<name>A0ABN2W3N3_9ACTN</name>
<comment type="pathway">
    <text evidence="1">Cofactor biosynthesis; riboflavin biosynthesis.</text>
</comment>
<dbReference type="PANTHER" id="PTHR38011:SF7">
    <property type="entry name" value="2,5-DIAMINO-6-RIBOSYLAMINO-4(3H)-PYRIMIDINONE 5'-PHOSPHATE REDUCTASE"/>
    <property type="match status" value="1"/>
</dbReference>
<evidence type="ECO:0000256" key="1">
    <source>
        <dbReference type="ARBA" id="ARBA00005104"/>
    </source>
</evidence>
<dbReference type="Gene3D" id="3.40.430.10">
    <property type="entry name" value="Dihydrofolate Reductase, subunit A"/>
    <property type="match status" value="1"/>
</dbReference>
<protein>
    <submittedName>
        <fullName evidence="6">Pyrimidine reductase family protein</fullName>
    </submittedName>
</protein>
<keyword evidence="2" id="KW-0521">NADP</keyword>
<dbReference type="SUPFAM" id="SSF53597">
    <property type="entry name" value="Dihydrofolate reductase-like"/>
    <property type="match status" value="1"/>
</dbReference>
<reference evidence="7" key="1">
    <citation type="journal article" date="2019" name="Int. J. Syst. Evol. Microbiol.">
        <title>The Global Catalogue of Microorganisms (GCM) 10K type strain sequencing project: providing services to taxonomists for standard genome sequencing and annotation.</title>
        <authorList>
            <consortium name="The Broad Institute Genomics Platform"/>
            <consortium name="The Broad Institute Genome Sequencing Center for Infectious Disease"/>
            <person name="Wu L."/>
            <person name="Ma J."/>
        </authorList>
    </citation>
    <scope>NUCLEOTIDE SEQUENCE [LARGE SCALE GENOMIC DNA]</scope>
    <source>
        <strain evidence="7">JCM 15478</strain>
    </source>
</reference>
<evidence type="ECO:0000259" key="5">
    <source>
        <dbReference type="Pfam" id="PF01872"/>
    </source>
</evidence>
<evidence type="ECO:0000256" key="2">
    <source>
        <dbReference type="ARBA" id="ARBA00022857"/>
    </source>
</evidence>
<proteinExistence type="predicted"/>
<dbReference type="Proteomes" id="UP001500016">
    <property type="component" value="Unassembled WGS sequence"/>
</dbReference>